<dbReference type="Proteomes" id="UP001385951">
    <property type="component" value="Unassembled WGS sequence"/>
</dbReference>
<accession>A0AAW0FQS1</accession>
<evidence type="ECO:0000313" key="2">
    <source>
        <dbReference type="Proteomes" id="UP001385951"/>
    </source>
</evidence>
<sequence length="62" mass="6956">MIATMDISKAKDNDGQEITPPYAFTSGFVSRSYPFRCRIAPRTAKAESLIRQMRIATESVET</sequence>
<comment type="caution">
    <text evidence="1">The sequence shown here is derived from an EMBL/GenBank/DDBJ whole genome shotgun (WGS) entry which is preliminary data.</text>
</comment>
<name>A0AAW0FQS1_9APHY</name>
<gene>
    <name evidence="1" type="ORF">QCA50_013676</name>
</gene>
<reference evidence="1 2" key="1">
    <citation type="submission" date="2022-09" db="EMBL/GenBank/DDBJ databases">
        <authorList>
            <person name="Palmer J.M."/>
        </authorList>
    </citation>
    <scope>NUCLEOTIDE SEQUENCE [LARGE SCALE GENOMIC DNA]</scope>
    <source>
        <strain evidence="1 2">DSM 7382</strain>
    </source>
</reference>
<proteinExistence type="predicted"/>
<organism evidence="1 2">
    <name type="scientific">Cerrena zonata</name>
    <dbReference type="NCBI Taxonomy" id="2478898"/>
    <lineage>
        <taxon>Eukaryota</taxon>
        <taxon>Fungi</taxon>
        <taxon>Dikarya</taxon>
        <taxon>Basidiomycota</taxon>
        <taxon>Agaricomycotina</taxon>
        <taxon>Agaricomycetes</taxon>
        <taxon>Polyporales</taxon>
        <taxon>Cerrenaceae</taxon>
        <taxon>Cerrena</taxon>
    </lineage>
</organism>
<dbReference type="EMBL" id="JASBNA010000031">
    <property type="protein sequence ID" value="KAK7683413.1"/>
    <property type="molecule type" value="Genomic_DNA"/>
</dbReference>
<evidence type="ECO:0000313" key="1">
    <source>
        <dbReference type="EMBL" id="KAK7683413.1"/>
    </source>
</evidence>
<protein>
    <submittedName>
        <fullName evidence="1">Uncharacterized protein</fullName>
    </submittedName>
</protein>
<dbReference type="AlphaFoldDB" id="A0AAW0FQS1"/>
<keyword evidence="2" id="KW-1185">Reference proteome</keyword>